<dbReference type="EMBL" id="BAAAPC010000009">
    <property type="protein sequence ID" value="GAA1996342.1"/>
    <property type="molecule type" value="Genomic_DNA"/>
</dbReference>
<keyword evidence="2" id="KW-1185">Reference proteome</keyword>
<organism evidence="1 2">
    <name type="scientific">Nocardiopsis rhodophaea</name>
    <dbReference type="NCBI Taxonomy" id="280238"/>
    <lineage>
        <taxon>Bacteria</taxon>
        <taxon>Bacillati</taxon>
        <taxon>Actinomycetota</taxon>
        <taxon>Actinomycetes</taxon>
        <taxon>Streptosporangiales</taxon>
        <taxon>Nocardiopsidaceae</taxon>
        <taxon>Nocardiopsis</taxon>
    </lineage>
</organism>
<dbReference type="Proteomes" id="UP001501585">
    <property type="component" value="Unassembled WGS sequence"/>
</dbReference>
<sequence length="76" mass="8468">MLTVSIRACAVTTVSPMAFHYPPTWPLPLSGLSCLPPLVDSLARGWHLKELHPFTEGELPRRLWRVTMVKGTAAEE</sequence>
<proteinExistence type="predicted"/>
<accession>A0ABN2T116</accession>
<gene>
    <name evidence="1" type="ORF">GCM10009799_23750</name>
</gene>
<dbReference type="PROSITE" id="PS51257">
    <property type="entry name" value="PROKAR_LIPOPROTEIN"/>
    <property type="match status" value="1"/>
</dbReference>
<comment type="caution">
    <text evidence="1">The sequence shown here is derived from an EMBL/GenBank/DDBJ whole genome shotgun (WGS) entry which is preliminary data.</text>
</comment>
<name>A0ABN2T116_9ACTN</name>
<reference evidence="1 2" key="1">
    <citation type="journal article" date="2019" name="Int. J. Syst. Evol. Microbiol.">
        <title>The Global Catalogue of Microorganisms (GCM) 10K type strain sequencing project: providing services to taxonomists for standard genome sequencing and annotation.</title>
        <authorList>
            <consortium name="The Broad Institute Genomics Platform"/>
            <consortium name="The Broad Institute Genome Sequencing Center for Infectious Disease"/>
            <person name="Wu L."/>
            <person name="Ma J."/>
        </authorList>
    </citation>
    <scope>NUCLEOTIDE SEQUENCE [LARGE SCALE GENOMIC DNA]</scope>
    <source>
        <strain evidence="1 2">JCM 15313</strain>
    </source>
</reference>
<protein>
    <submittedName>
        <fullName evidence="1">Uncharacterized protein</fullName>
    </submittedName>
</protein>
<evidence type="ECO:0000313" key="2">
    <source>
        <dbReference type="Proteomes" id="UP001501585"/>
    </source>
</evidence>
<evidence type="ECO:0000313" key="1">
    <source>
        <dbReference type="EMBL" id="GAA1996342.1"/>
    </source>
</evidence>